<dbReference type="EMBL" id="DF820490">
    <property type="protein sequence ID" value="GAK31146.1"/>
    <property type="molecule type" value="Genomic_DNA"/>
</dbReference>
<reference evidence="2" key="1">
    <citation type="journal article" date="2014" name="Genome Announc.">
        <title>Draft genome sequence of Weissella oryzae SG25T, isolated from fermented rice grains.</title>
        <authorList>
            <person name="Tanizawa Y."/>
            <person name="Fujisawa T."/>
            <person name="Mochizuki T."/>
            <person name="Kaminuma E."/>
            <person name="Suzuki Y."/>
            <person name="Nakamura Y."/>
            <person name="Tohno M."/>
        </authorList>
    </citation>
    <scope>NUCLEOTIDE SEQUENCE [LARGE SCALE GENOMIC DNA]</scope>
    <source>
        <strain evidence="2">DSM 25784 / JCM 18191 / LMG 30913 / SG25</strain>
    </source>
</reference>
<proteinExistence type="predicted"/>
<keyword evidence="2" id="KW-1185">Reference proteome</keyword>
<evidence type="ECO:0000313" key="1">
    <source>
        <dbReference type="EMBL" id="GAK31146.1"/>
    </source>
</evidence>
<evidence type="ECO:0000313" key="2">
    <source>
        <dbReference type="Proteomes" id="UP000030643"/>
    </source>
</evidence>
<dbReference type="AlphaFoldDB" id="A0A069D1B1"/>
<sequence length="86" mass="9773">MDLNIEQAALLEELKVAQTLDKAFPHGVGLNPEMTVTYDDLMSLKKLKLILFEEKHEHFENKAFESYVVSRGSGFKAYLKDLTQGV</sequence>
<dbReference type="Proteomes" id="UP000030643">
    <property type="component" value="Unassembled WGS sequence"/>
</dbReference>
<dbReference type="STRING" id="1329250.WOSG25_071230"/>
<accession>A0A069D1B1</accession>
<organism evidence="1 2">
    <name type="scientific">Weissella oryzae (strain DSM 25784 / JCM 18191 / LMG 30913 / SG25)</name>
    <dbReference type="NCBI Taxonomy" id="1329250"/>
    <lineage>
        <taxon>Bacteria</taxon>
        <taxon>Bacillati</taxon>
        <taxon>Bacillota</taxon>
        <taxon>Bacilli</taxon>
        <taxon>Lactobacillales</taxon>
        <taxon>Lactobacillaceae</taxon>
        <taxon>Weissella</taxon>
    </lineage>
</organism>
<name>A0A069D1B1_WEIOS</name>
<gene>
    <name evidence="1" type="ORF">WOSG25_071230</name>
</gene>
<protein>
    <submittedName>
        <fullName evidence="1">Uncharacterized protein</fullName>
    </submittedName>
</protein>